<sequence>MSHAADELCINELVERIQEFLLYNPELILTNLVLIHRFVTEYDHFTELQTFCLNTINQDPAIFFEAKDFITIDQNTLLFILKASNLIMKEIDLWNKIVEWGIAQDPLLSHDIKTWTSDHFSTFRNIVQPFVNCIKFSLISQDDFFEKVRPFNQEIGVESLSSGIGTYNLNNARCSRVKDPNCAFYNCADSGPSFGGSETDLQLWGNFNEERYSTPFTQQTTRMQPNDPSIVQGGNEIPSPPLLNDGIANEQPPINLVQQGIITNTDSFSADNMQSSEEQITFRLSVQTQDDEPSDNLLTSDFSQIMNTNLFSGDYSRHGQQSDGTDSNPQVETLSKESQEKNREKSKSTQSQSDDSTIAFRKKPNFGNDLDKVDPKKNIRKVLKNHKYYSIDSIENGKDLAEYIPGMYRLLDLYKDDGSNGLVDKIIISKDSLKKLCNDMVPLSFKSISEINYTKLNSISFRLVGCYGIHNLIVKLLFEKNIIDQRIRDLLIASQSSVNNANKPSLRPGIYLFVVNADLGLVIHWPEIGCYEENASSQRKKNMTNLHRYLTKLTDHQLCLMSDEDLESFDWKLDNSDIDSEDEDDESRFEFEVKKSQEEQENFIIYPGFKVDLSEKIKAEINNNVQDDIPLHPIVVESAKNQSFVTRQLIKSTSQLRPNILFLSTIEFSQELQTILQGRRLQINREKMSMKSLEILIKHGLKMEDELLEPLHEAIEAARLKSEIKKNQEKNATKFIVENSFFQANIGDEERIHDKYPDIESQINEKIKINSKAWQQLKRRYILTTIIIKKIIESAGENSEEIAESTIEIFKNMFTDSETDAHKLVKKYTEKQQPWYKLQAIIWDLIVKSFNSTKINRAIDDSIKISKNMLDKQFVQDLNSSAFFGEFDEIKKNVIEAFFEEYKKWRNITFPNNIKEILPKVSELTEKLNEEFEQEKLEIETHEFERICNVIEEKYQNGLMQLNILNIVTDSNYPNRLRFQHEIETTQPNQLQITIYETSLDEADTFQLQDNGLHIPNLTLPIQYQCGFTFQIDPAIYDFRQLLIFL</sequence>
<feature type="region of interest" description="Disordered" evidence="1">
    <location>
        <begin position="311"/>
        <end position="372"/>
    </location>
</feature>
<dbReference type="EMBL" id="CAJVPQ010000028">
    <property type="protein sequence ID" value="CAG8438300.1"/>
    <property type="molecule type" value="Genomic_DNA"/>
</dbReference>
<dbReference type="OrthoDB" id="2343366at2759"/>
<evidence type="ECO:0000313" key="2">
    <source>
        <dbReference type="EMBL" id="CAG8438300.1"/>
    </source>
</evidence>
<name>A0A9N8V537_9GLOM</name>
<evidence type="ECO:0000313" key="3">
    <source>
        <dbReference type="Proteomes" id="UP000789570"/>
    </source>
</evidence>
<protein>
    <submittedName>
        <fullName evidence="2">8033_t:CDS:1</fullName>
    </submittedName>
</protein>
<feature type="compositionally biased region" description="Polar residues" evidence="1">
    <location>
        <begin position="318"/>
        <end position="333"/>
    </location>
</feature>
<proteinExistence type="predicted"/>
<dbReference type="AlphaFoldDB" id="A0A9N8V537"/>
<reference evidence="2" key="1">
    <citation type="submission" date="2021-06" db="EMBL/GenBank/DDBJ databases">
        <authorList>
            <person name="Kallberg Y."/>
            <person name="Tangrot J."/>
            <person name="Rosling A."/>
        </authorList>
    </citation>
    <scope>NUCLEOTIDE SEQUENCE</scope>
    <source>
        <strain evidence="2">UK204</strain>
    </source>
</reference>
<feature type="compositionally biased region" description="Basic and acidic residues" evidence="1">
    <location>
        <begin position="334"/>
        <end position="347"/>
    </location>
</feature>
<evidence type="ECO:0000256" key="1">
    <source>
        <dbReference type="SAM" id="MobiDB-lite"/>
    </source>
</evidence>
<accession>A0A9N8V537</accession>
<feature type="compositionally biased region" description="Low complexity" evidence="1">
    <location>
        <begin position="348"/>
        <end position="357"/>
    </location>
</feature>
<gene>
    <name evidence="2" type="ORF">FCALED_LOCUS313</name>
</gene>
<dbReference type="Proteomes" id="UP000789570">
    <property type="component" value="Unassembled WGS sequence"/>
</dbReference>
<keyword evidence="3" id="KW-1185">Reference proteome</keyword>
<organism evidence="2 3">
    <name type="scientific">Funneliformis caledonium</name>
    <dbReference type="NCBI Taxonomy" id="1117310"/>
    <lineage>
        <taxon>Eukaryota</taxon>
        <taxon>Fungi</taxon>
        <taxon>Fungi incertae sedis</taxon>
        <taxon>Mucoromycota</taxon>
        <taxon>Glomeromycotina</taxon>
        <taxon>Glomeromycetes</taxon>
        <taxon>Glomerales</taxon>
        <taxon>Glomeraceae</taxon>
        <taxon>Funneliformis</taxon>
    </lineage>
</organism>
<comment type="caution">
    <text evidence="2">The sequence shown here is derived from an EMBL/GenBank/DDBJ whole genome shotgun (WGS) entry which is preliminary data.</text>
</comment>